<dbReference type="EMBL" id="JAIZAY010000004">
    <property type="protein sequence ID" value="KAJ8042694.1"/>
    <property type="molecule type" value="Genomic_DNA"/>
</dbReference>
<reference evidence="2" key="1">
    <citation type="submission" date="2021-10" db="EMBL/GenBank/DDBJ databases">
        <title>Tropical sea cucumber genome reveals ecological adaptation and Cuvierian tubules defense mechanism.</title>
        <authorList>
            <person name="Chen T."/>
        </authorList>
    </citation>
    <scope>NUCLEOTIDE SEQUENCE</scope>
    <source>
        <strain evidence="2">Nanhai2018</strain>
        <tissue evidence="2">Muscle</tissue>
    </source>
</reference>
<organism evidence="2 3">
    <name type="scientific">Holothuria leucospilota</name>
    <name type="common">Black long sea cucumber</name>
    <name type="synonym">Mertensiothuria leucospilota</name>
    <dbReference type="NCBI Taxonomy" id="206669"/>
    <lineage>
        <taxon>Eukaryota</taxon>
        <taxon>Metazoa</taxon>
        <taxon>Echinodermata</taxon>
        <taxon>Eleutherozoa</taxon>
        <taxon>Echinozoa</taxon>
        <taxon>Holothuroidea</taxon>
        <taxon>Aspidochirotacea</taxon>
        <taxon>Aspidochirotida</taxon>
        <taxon>Holothuriidae</taxon>
        <taxon>Holothuria</taxon>
    </lineage>
</organism>
<evidence type="ECO:0000313" key="2">
    <source>
        <dbReference type="EMBL" id="KAJ8042694.1"/>
    </source>
</evidence>
<sequence length="303" mass="33244">MDVIQEFAIRKGSEVYSYVKRKGYQIRKVDVHKSLSRLFPKGLHRKASSIVKQSWDHSSEPHPSDISYIVTQEHGVGTGENVVMLNPEDFAQLMNGEGSIVLVDQEGTRRGGELVVVSEEQGSNISTSIVNTVVPTETSQQMVKPGEDQISAIILEIDFPENQTNGVSVEGSDHMGDQGSTHMLQSGATQHLCQDVVVVDETQRKEHIRDVALLDTDPKSSDNVTSSDEPQLIIDYPEVADPQEQTSSAEQEVSLTSLNTVRPSELDAQVLLELDRIAQNYQATKDGHSLVVPQQTNSGEGVL</sequence>
<proteinExistence type="predicted"/>
<name>A0A9Q1CDU1_HOLLE</name>
<accession>A0A9Q1CDU1</accession>
<comment type="caution">
    <text evidence="2">The sequence shown here is derived from an EMBL/GenBank/DDBJ whole genome shotgun (WGS) entry which is preliminary data.</text>
</comment>
<dbReference type="AlphaFoldDB" id="A0A9Q1CDU1"/>
<dbReference type="Proteomes" id="UP001152320">
    <property type="component" value="Chromosome 4"/>
</dbReference>
<gene>
    <name evidence="2" type="ORF">HOLleu_09516</name>
</gene>
<protein>
    <submittedName>
        <fullName evidence="2">Uncharacterized protein</fullName>
    </submittedName>
</protein>
<evidence type="ECO:0000313" key="3">
    <source>
        <dbReference type="Proteomes" id="UP001152320"/>
    </source>
</evidence>
<evidence type="ECO:0000256" key="1">
    <source>
        <dbReference type="SAM" id="MobiDB-lite"/>
    </source>
</evidence>
<dbReference type="OrthoDB" id="10601398at2759"/>
<feature type="region of interest" description="Disordered" evidence="1">
    <location>
        <begin position="213"/>
        <end position="232"/>
    </location>
</feature>
<keyword evidence="3" id="KW-1185">Reference proteome</keyword>